<accession>A0AAW1KVA7</accession>
<evidence type="ECO:0000313" key="2">
    <source>
        <dbReference type="Proteomes" id="UP001443914"/>
    </source>
</evidence>
<sequence>MLKKNQVLCHTILLQSYNVCNDITSLFSFKGITNKKPIIFLNRFLNLRNRYFYKTDFSKLLKKMGSVFQPVLHFRTQPMSTSFIPNASFSPYNYRCTTASNKHQISPFHRSTCSARRRLLSLGYTI</sequence>
<keyword evidence="2" id="KW-1185">Reference proteome</keyword>
<protein>
    <submittedName>
        <fullName evidence="1">Uncharacterized protein</fullName>
    </submittedName>
</protein>
<dbReference type="Proteomes" id="UP001443914">
    <property type="component" value="Unassembled WGS sequence"/>
</dbReference>
<proteinExistence type="predicted"/>
<dbReference type="EMBL" id="JBDFQZ010000005">
    <property type="protein sequence ID" value="KAK9724723.1"/>
    <property type="molecule type" value="Genomic_DNA"/>
</dbReference>
<dbReference type="AlphaFoldDB" id="A0AAW1KVA7"/>
<organism evidence="1 2">
    <name type="scientific">Saponaria officinalis</name>
    <name type="common">Common soapwort</name>
    <name type="synonym">Lychnis saponaria</name>
    <dbReference type="NCBI Taxonomy" id="3572"/>
    <lineage>
        <taxon>Eukaryota</taxon>
        <taxon>Viridiplantae</taxon>
        <taxon>Streptophyta</taxon>
        <taxon>Embryophyta</taxon>
        <taxon>Tracheophyta</taxon>
        <taxon>Spermatophyta</taxon>
        <taxon>Magnoliopsida</taxon>
        <taxon>eudicotyledons</taxon>
        <taxon>Gunneridae</taxon>
        <taxon>Pentapetalae</taxon>
        <taxon>Caryophyllales</taxon>
        <taxon>Caryophyllaceae</taxon>
        <taxon>Caryophylleae</taxon>
        <taxon>Saponaria</taxon>
    </lineage>
</organism>
<name>A0AAW1KVA7_SAPOF</name>
<comment type="caution">
    <text evidence="1">The sequence shown here is derived from an EMBL/GenBank/DDBJ whole genome shotgun (WGS) entry which is preliminary data.</text>
</comment>
<gene>
    <name evidence="1" type="ORF">RND81_05G094500</name>
</gene>
<evidence type="ECO:0000313" key="1">
    <source>
        <dbReference type="EMBL" id="KAK9724723.1"/>
    </source>
</evidence>
<reference evidence="1" key="1">
    <citation type="submission" date="2024-03" db="EMBL/GenBank/DDBJ databases">
        <title>WGS assembly of Saponaria officinalis var. Norfolk2.</title>
        <authorList>
            <person name="Jenkins J."/>
            <person name="Shu S."/>
            <person name="Grimwood J."/>
            <person name="Barry K."/>
            <person name="Goodstein D."/>
            <person name="Schmutz J."/>
            <person name="Leebens-Mack J."/>
            <person name="Osbourn A."/>
        </authorList>
    </citation>
    <scope>NUCLEOTIDE SEQUENCE [LARGE SCALE GENOMIC DNA]</scope>
    <source>
        <strain evidence="1">JIC</strain>
    </source>
</reference>